<proteinExistence type="predicted"/>
<reference evidence="1" key="1">
    <citation type="submission" date="2020-12" db="EMBL/GenBank/DDBJ databases">
        <title>Enhanced detection system for hospital associated transmission using whole genome sequencing surveillance.</title>
        <authorList>
            <person name="Harrison L.H."/>
            <person name="Van Tyne D."/>
            <person name="Marsh J.W."/>
            <person name="Griffith M.P."/>
            <person name="Snyder D.J."/>
            <person name="Cooper V.S."/>
            <person name="Mustapha M."/>
        </authorList>
    </citation>
    <scope>NUCLEOTIDE SEQUENCE</scope>
    <source>
        <strain evidence="1">PSB00042</strain>
    </source>
</reference>
<comment type="caution">
    <text evidence="1">The sequence shown here is derived from an EMBL/GenBank/DDBJ whole genome shotgun (WGS) entry which is preliminary data.</text>
</comment>
<dbReference type="RefSeq" id="WP_198747682.1">
    <property type="nucleotide sequence ID" value="NZ_JAEHTE010000023.1"/>
</dbReference>
<evidence type="ECO:0000313" key="2">
    <source>
        <dbReference type="Proteomes" id="UP000637061"/>
    </source>
</evidence>
<evidence type="ECO:0000313" key="1">
    <source>
        <dbReference type="EMBL" id="MBI6885752.1"/>
    </source>
</evidence>
<sequence>MSNIALAPCPFCYPHPACHEHPPVMTKEDPGSRCWCVYAPCCDFFGPIFETQEEAAAAWNKRGQLGKVQDAQILGLFESVLASDPQAYLSGSTVYQVTDKELLAFVSKIPALVALEAIATLQKQVEGGEQELARVNEERALDLNIHTKFLRLLNENLDLLGALGMHPFDRGTIHALKNLVNHMQSGDVSSDPADLSRLLN</sequence>
<dbReference type="Proteomes" id="UP000637061">
    <property type="component" value="Unassembled WGS sequence"/>
</dbReference>
<dbReference type="EMBL" id="JAEHTE010000023">
    <property type="protein sequence ID" value="MBI6885752.1"/>
    <property type="molecule type" value="Genomic_DNA"/>
</dbReference>
<accession>A0A8I1EIC5</accession>
<dbReference type="AlphaFoldDB" id="A0A8I1EIC5"/>
<organism evidence="1 2">
    <name type="scientific">Pseudomonas putida</name>
    <name type="common">Arthrobacter siderocapsulatus</name>
    <dbReference type="NCBI Taxonomy" id="303"/>
    <lineage>
        <taxon>Bacteria</taxon>
        <taxon>Pseudomonadati</taxon>
        <taxon>Pseudomonadota</taxon>
        <taxon>Gammaproteobacteria</taxon>
        <taxon>Pseudomonadales</taxon>
        <taxon>Pseudomonadaceae</taxon>
        <taxon>Pseudomonas</taxon>
    </lineage>
</organism>
<name>A0A8I1EIC5_PSEPU</name>
<protein>
    <submittedName>
        <fullName evidence="1">Lar family restriction alleviation protein</fullName>
    </submittedName>
</protein>
<gene>
    <name evidence="1" type="ORF">JEU22_17745</name>
</gene>